<feature type="compositionally biased region" description="Pro residues" evidence="1">
    <location>
        <begin position="223"/>
        <end position="233"/>
    </location>
</feature>
<dbReference type="OrthoDB" id="2804748at2759"/>
<evidence type="ECO:0000313" key="3">
    <source>
        <dbReference type="Proteomes" id="UP000308730"/>
    </source>
</evidence>
<keyword evidence="3" id="KW-1185">Reference proteome</keyword>
<evidence type="ECO:0000313" key="2">
    <source>
        <dbReference type="EMBL" id="THH29021.1"/>
    </source>
</evidence>
<comment type="caution">
    <text evidence="2">The sequence shown here is derived from an EMBL/GenBank/DDBJ whole genome shotgun (WGS) entry which is preliminary data.</text>
</comment>
<feature type="region of interest" description="Disordered" evidence="1">
    <location>
        <begin position="218"/>
        <end position="237"/>
    </location>
</feature>
<evidence type="ECO:0000256" key="1">
    <source>
        <dbReference type="SAM" id="MobiDB-lite"/>
    </source>
</evidence>
<reference evidence="2 3" key="1">
    <citation type="submission" date="2019-02" db="EMBL/GenBank/DDBJ databases">
        <title>Genome sequencing of the rare red list fungi Antrodiella citrinella (Flaviporus citrinellus).</title>
        <authorList>
            <person name="Buettner E."/>
            <person name="Kellner H."/>
        </authorList>
    </citation>
    <scope>NUCLEOTIDE SEQUENCE [LARGE SCALE GENOMIC DNA]</scope>
    <source>
        <strain evidence="2 3">DSM 108506</strain>
    </source>
</reference>
<dbReference type="AlphaFoldDB" id="A0A4S4MUZ1"/>
<feature type="region of interest" description="Disordered" evidence="1">
    <location>
        <begin position="290"/>
        <end position="336"/>
    </location>
</feature>
<name>A0A4S4MUZ1_9APHY</name>
<dbReference type="Proteomes" id="UP000308730">
    <property type="component" value="Unassembled WGS sequence"/>
</dbReference>
<feature type="region of interest" description="Disordered" evidence="1">
    <location>
        <begin position="247"/>
        <end position="273"/>
    </location>
</feature>
<feature type="region of interest" description="Disordered" evidence="1">
    <location>
        <begin position="119"/>
        <end position="150"/>
    </location>
</feature>
<proteinExistence type="predicted"/>
<dbReference type="EMBL" id="SGPM01000144">
    <property type="protein sequence ID" value="THH29021.1"/>
    <property type="molecule type" value="Genomic_DNA"/>
</dbReference>
<gene>
    <name evidence="2" type="ORF">EUX98_g5168</name>
</gene>
<organism evidence="2 3">
    <name type="scientific">Antrodiella citrinella</name>
    <dbReference type="NCBI Taxonomy" id="2447956"/>
    <lineage>
        <taxon>Eukaryota</taxon>
        <taxon>Fungi</taxon>
        <taxon>Dikarya</taxon>
        <taxon>Basidiomycota</taxon>
        <taxon>Agaricomycotina</taxon>
        <taxon>Agaricomycetes</taxon>
        <taxon>Polyporales</taxon>
        <taxon>Steccherinaceae</taxon>
        <taxon>Antrodiella</taxon>
    </lineage>
</organism>
<accession>A0A4S4MUZ1</accession>
<sequence length="336" mass="36582">MHPASKKATATVSLSNASAVGTATPCLFPTDAPQNLIPFPSCTPATAVPCITPPELDLDLLSFVVIERDGEEGMEKQSMLRAATAWRIDLRRRRSKSCLVPASFICGAPSQNDFSLHLDVPGPRRSQSVTESRPRVVKKKPVSSSPKATRKAKKLTADVHFVAMMHKSIVCWTKDGHSEPPPKEPLSDILQQDGLLVQRLWRGLLAQGLKPIPFESDNKIVPEPVPSSPPPPYTLSSEVDLTQTAQPLPRLSIPQTVVKASRPTSSPVRSEPVPDVLTMPQLIATLILRHNDRRSARPRSAAAVRRHASQDSPPTHVRPRSPLSKVVAGNQDQDMA</sequence>
<protein>
    <submittedName>
        <fullName evidence="2">Uncharacterized protein</fullName>
    </submittedName>
</protein>